<evidence type="ECO:0000313" key="9">
    <source>
        <dbReference type="EMBL" id="SNS08073.1"/>
    </source>
</evidence>
<comment type="cofactor">
    <cofactor evidence="8">
        <name>[4Fe-4S] cluster</name>
        <dbReference type="ChEBI" id="CHEBI:49883"/>
    </cofactor>
    <text evidence="8">Binds 1 [4Fe-4S] cluster. The cluster is coordinated with 3 cysteines and an exchangeable S-adenosyl-L-methionine.</text>
</comment>
<dbReference type="PROSITE" id="PS01087">
    <property type="entry name" value="RADICAL_ACTIVATING"/>
    <property type="match status" value="1"/>
</dbReference>
<dbReference type="OrthoDB" id="9782387at2"/>
<evidence type="ECO:0000256" key="7">
    <source>
        <dbReference type="ARBA" id="ARBA00023014"/>
    </source>
</evidence>
<dbReference type="PANTHER" id="PTHR43075:SF1">
    <property type="entry name" value="FORMATE LYASE ACTIVATING ENZYME, PUTATIVE (AFU_ORTHOLOGUE AFUA_2G15630)-RELATED"/>
    <property type="match status" value="1"/>
</dbReference>
<dbReference type="RefSeq" id="WP_089274830.1">
    <property type="nucleotide sequence ID" value="NZ_FZOC01000005.1"/>
</dbReference>
<dbReference type="SFLD" id="SFLDS00029">
    <property type="entry name" value="Radical_SAM"/>
    <property type="match status" value="1"/>
</dbReference>
<evidence type="ECO:0000256" key="1">
    <source>
        <dbReference type="ARBA" id="ARBA00009777"/>
    </source>
</evidence>
<dbReference type="InterPro" id="IPR040085">
    <property type="entry name" value="MJ0674-like"/>
</dbReference>
<organism evidence="9 10">
    <name type="scientific">Humidesulfovibrio mexicanus</name>
    <dbReference type="NCBI Taxonomy" id="147047"/>
    <lineage>
        <taxon>Bacteria</taxon>
        <taxon>Pseudomonadati</taxon>
        <taxon>Thermodesulfobacteriota</taxon>
        <taxon>Desulfovibrionia</taxon>
        <taxon>Desulfovibrionales</taxon>
        <taxon>Desulfovibrionaceae</taxon>
        <taxon>Humidesulfovibrio</taxon>
    </lineage>
</organism>
<keyword evidence="9" id="KW-0670">Pyruvate</keyword>
<comment type="similarity">
    <text evidence="1">Belongs to the organic radical-activating enzymes family.</text>
</comment>
<dbReference type="Gene3D" id="3.20.20.70">
    <property type="entry name" value="Aldolase class I"/>
    <property type="match status" value="1"/>
</dbReference>
<dbReference type="PIRSF" id="PIRSF004869">
    <property type="entry name" value="PflX_prd"/>
    <property type="match status" value="1"/>
</dbReference>
<proteinExistence type="inferred from homology"/>
<evidence type="ECO:0000256" key="2">
    <source>
        <dbReference type="ARBA" id="ARBA00022485"/>
    </source>
</evidence>
<keyword evidence="9" id="KW-0456">Lyase</keyword>
<dbReference type="GO" id="GO:0016491">
    <property type="term" value="F:oxidoreductase activity"/>
    <property type="evidence" value="ECO:0007669"/>
    <property type="project" value="UniProtKB-KW"/>
</dbReference>
<reference evidence="9 10" key="1">
    <citation type="submission" date="2017-06" db="EMBL/GenBank/DDBJ databases">
        <authorList>
            <person name="Kim H.J."/>
            <person name="Triplett B.A."/>
        </authorList>
    </citation>
    <scope>NUCLEOTIDE SEQUENCE [LARGE SCALE GENOMIC DNA]</scope>
    <source>
        <strain evidence="9 10">DSM 13116</strain>
    </source>
</reference>
<keyword evidence="3 8" id="KW-0949">S-adenosyl-L-methionine</keyword>
<dbReference type="EMBL" id="FZOC01000005">
    <property type="protein sequence ID" value="SNS08073.1"/>
    <property type="molecule type" value="Genomic_DNA"/>
</dbReference>
<keyword evidence="2" id="KW-0004">4Fe-4S</keyword>
<keyword evidence="7 8" id="KW-0411">Iron-sulfur</keyword>
<keyword evidence="10" id="KW-1185">Reference proteome</keyword>
<evidence type="ECO:0000256" key="3">
    <source>
        <dbReference type="ARBA" id="ARBA00022691"/>
    </source>
</evidence>
<evidence type="ECO:0000256" key="5">
    <source>
        <dbReference type="ARBA" id="ARBA00023002"/>
    </source>
</evidence>
<evidence type="ECO:0000256" key="6">
    <source>
        <dbReference type="ARBA" id="ARBA00023004"/>
    </source>
</evidence>
<keyword evidence="5" id="KW-0560">Oxidoreductase</keyword>
<dbReference type="GO" id="GO:0051539">
    <property type="term" value="F:4 iron, 4 sulfur cluster binding"/>
    <property type="evidence" value="ECO:0007669"/>
    <property type="project" value="UniProtKB-KW"/>
</dbReference>
<dbReference type="InterPro" id="IPR016431">
    <property type="entry name" value="Pyrv-formate_lyase-activ_prd"/>
</dbReference>
<dbReference type="AlphaFoldDB" id="A0A239BLX5"/>
<feature type="binding site" evidence="8">
    <location>
        <position position="79"/>
    </location>
    <ligand>
        <name>[4Fe-4S] cluster</name>
        <dbReference type="ChEBI" id="CHEBI:49883"/>
        <note>4Fe-4S-S-AdoMet</note>
    </ligand>
</feature>
<dbReference type="SFLD" id="SFLDG01099">
    <property type="entry name" value="Uncharacterised_Radical_SAM_Su"/>
    <property type="match status" value="1"/>
</dbReference>
<evidence type="ECO:0000313" key="10">
    <source>
        <dbReference type="Proteomes" id="UP000198324"/>
    </source>
</evidence>
<keyword evidence="6 8" id="KW-0408">Iron</keyword>
<keyword evidence="4 8" id="KW-0479">Metal-binding</keyword>
<feature type="binding site" evidence="8">
    <location>
        <position position="76"/>
    </location>
    <ligand>
        <name>[4Fe-4S] cluster</name>
        <dbReference type="ChEBI" id="CHEBI:49883"/>
        <note>4Fe-4S-S-AdoMet</note>
    </ligand>
</feature>
<dbReference type="PANTHER" id="PTHR43075">
    <property type="entry name" value="FORMATE LYASE ACTIVATING ENZYME, PUTATIVE (AFU_ORTHOLOGUE AFUA_2G15630)-RELATED"/>
    <property type="match status" value="1"/>
</dbReference>
<evidence type="ECO:0000256" key="4">
    <source>
        <dbReference type="ARBA" id="ARBA00022723"/>
    </source>
</evidence>
<dbReference type="Proteomes" id="UP000198324">
    <property type="component" value="Unassembled WGS sequence"/>
</dbReference>
<feature type="binding site" evidence="8">
    <location>
        <position position="72"/>
    </location>
    <ligand>
        <name>[4Fe-4S] cluster</name>
        <dbReference type="ChEBI" id="CHEBI:49883"/>
        <note>4Fe-4S-S-AdoMet</note>
    </ligand>
</feature>
<name>A0A239BLX5_9BACT</name>
<accession>A0A239BLX5</accession>
<protein>
    <submittedName>
        <fullName evidence="9">Putative pyruvate formate lyase activating enzyme</fullName>
    </submittedName>
</protein>
<dbReference type="GO" id="GO:0016829">
    <property type="term" value="F:lyase activity"/>
    <property type="evidence" value="ECO:0007669"/>
    <property type="project" value="UniProtKB-KW"/>
</dbReference>
<dbReference type="InterPro" id="IPR013785">
    <property type="entry name" value="Aldolase_TIM"/>
</dbReference>
<dbReference type="GO" id="GO:0046872">
    <property type="term" value="F:metal ion binding"/>
    <property type="evidence" value="ECO:0007669"/>
    <property type="project" value="UniProtKB-KW"/>
</dbReference>
<gene>
    <name evidence="9" type="ORF">SAMN04488503_2629</name>
</gene>
<dbReference type="InterPro" id="IPR001989">
    <property type="entry name" value="Radical_activat_CS"/>
</dbReference>
<dbReference type="InterPro" id="IPR007197">
    <property type="entry name" value="rSAM"/>
</dbReference>
<sequence>MSGAAVPSFDPTRPCRLCPRACNAVRGQEAGFCGAGAAVRVALAQLHPGEEPFLSGPQPGPGGSGAIFFSGCALRCVYCQNHEISFGLPGPDVSGQALPGHDCSVDDLTALMLELQLCGAHNINLVTAAHYTPQVRAALIQARANGLRLPVVWNTSAYETVDALLSLEGLVDIYLPDLRYMDARAAARYSAAPDYPRIATHAILEMQRQVGALVIDEATGLATRGLAVRLLLLPGDAGRVDLALAWIADTLGTETAVSLMGQYYPAHRAAHHPEINRGVTRAEYAAARRTLEELGFWRGCVQEVGSSADWTPDFRQK</sequence>
<evidence type="ECO:0000256" key="8">
    <source>
        <dbReference type="PIRSR" id="PIRSR004869-50"/>
    </source>
</evidence>